<dbReference type="PRINTS" id="PR00415">
    <property type="entry name" value="ACONITASE"/>
</dbReference>
<keyword evidence="4" id="KW-0456">Lyase</keyword>
<evidence type="ECO:0000313" key="6">
    <source>
        <dbReference type="EMBL" id="KAK6954636.1"/>
    </source>
</evidence>
<dbReference type="EMBL" id="JBANMG010000004">
    <property type="protein sequence ID" value="KAK6954636.1"/>
    <property type="molecule type" value="Genomic_DNA"/>
</dbReference>
<keyword evidence="3" id="KW-0411">Iron-sulfur</keyword>
<dbReference type="PANTHER" id="PTHR43822">
    <property type="entry name" value="HOMOACONITASE, MITOCHONDRIAL-RELATED"/>
    <property type="match status" value="1"/>
</dbReference>
<dbReference type="GO" id="GO:0051536">
    <property type="term" value="F:iron-sulfur cluster binding"/>
    <property type="evidence" value="ECO:0007669"/>
    <property type="project" value="UniProtKB-KW"/>
</dbReference>
<dbReference type="PANTHER" id="PTHR43822:SF2">
    <property type="entry name" value="HOMOACONITASE, MITOCHONDRIAL"/>
    <property type="match status" value="1"/>
</dbReference>
<evidence type="ECO:0000256" key="3">
    <source>
        <dbReference type="ARBA" id="ARBA00023014"/>
    </source>
</evidence>
<accession>A0AAX6MQ63</accession>
<keyword evidence="1" id="KW-0479">Metal-binding</keyword>
<dbReference type="GO" id="GO:0046872">
    <property type="term" value="F:metal ion binding"/>
    <property type="evidence" value="ECO:0007669"/>
    <property type="project" value="UniProtKB-KW"/>
</dbReference>
<evidence type="ECO:0000256" key="2">
    <source>
        <dbReference type="ARBA" id="ARBA00023004"/>
    </source>
</evidence>
<gene>
    <name evidence="6" type="ORF">Daesc_004603</name>
</gene>
<dbReference type="InterPro" id="IPR050067">
    <property type="entry name" value="IPM_dehydratase_rel_enz"/>
</dbReference>
<dbReference type="CDD" id="cd12148">
    <property type="entry name" value="fungal_TF_MHR"/>
    <property type="match status" value="1"/>
</dbReference>
<sequence>MMGLESMEATYNQLGSPGIFRNDRFWLAGDHVVDPRVNSHPKIRPLIEASERARKVFKLTEYQGMNYTIMHTEFFRERAQPGMLIVGSDSHTCSAGAVGSLAVGLGAADVTMALVTGEIWFKVPEIVQIRFVGRPPKGIGGKDVILYVLQQLKRNTVAADRVVEYTGPGLSYLSPDARFAIANMTTEFGGISGIFVPDDITKSFINSRKIARHRNSSYFLRPDCEARYAETATIDLSKVQSFVARYPRPDDVVPVSEVQSQKLDGCFIGACTTAEEDIIMGALVLEQGLKAGKVPVPNGKRKVVPGSKPIMDRLEKTGLADIYRTAGFEVGVPGCSYCVGMSADQAGPGEVWLSSQNRNFENRMGKDSIGNLASAATVAASSFEMIITNPQALLDAIDPARFNAIKGRGSLRAISTISLDYVEPASVDHSPGPQSRDIVLKNHGKTNKYTETVKKTHENKIKGRIQKLGDFVDTDAVRIFPALVTILLTRALKLAPAQFLVECTTDEALSAHCLEFTHPDFRRRVHEGYDIVVAGKAFGCGSSRQQAVSARNQPSLGLLGITISDDGFHSLAQDGVEINIDLDENVLYVDGKRFSFQLSPMEKQLMNLGGITPAFKKFVEGMKKCNFDHVSRFFQNYNPILPILDQQDGNPDDFYRKSSFLFWTVVFIGSKRYGGGPTIMDFLAPRMNKLALLALENSNNHMDTLRGIILLCHWPVPISSMYKDMTNTLSGTALHLAMQIGLHIVGTGQDFSRTVLPSDADHSSRISRAQLWINCLITYQNTGLRQGILPLVLLDSPQAKTSEKNLSPQFSDDVRFHRQMHNILITATSSLARLIPTVGSDSPSELYPSISLYDTQLQEMALDTMSTLNTIYLHCYRIHLLAYHFLDWPSLDHGGLIKLYTISYKLIEYLTSEDQSVGFARACPDFIHKTTLLAAISILKIQKSELVRHINSASGEKAYFSAIYLCQRISLQSNDLGARGVIILGQMWTSKNMYRRPDGRVDSLSTRIRSRLSMSVVFDSFWWWRVEFNGQTSPYPEQNHIARVTVQADTTTGLDASQGFEPSEAAQVAALPTGPVGSILDMIPLDEPFPDFDWAVNFDFQD</sequence>
<proteinExistence type="predicted"/>
<evidence type="ECO:0000256" key="1">
    <source>
        <dbReference type="ARBA" id="ARBA00022723"/>
    </source>
</evidence>
<evidence type="ECO:0000259" key="5">
    <source>
        <dbReference type="Pfam" id="PF00330"/>
    </source>
</evidence>
<evidence type="ECO:0000313" key="7">
    <source>
        <dbReference type="Proteomes" id="UP001369815"/>
    </source>
</evidence>
<dbReference type="AlphaFoldDB" id="A0AAX6MQ63"/>
<reference evidence="6 7" key="1">
    <citation type="journal article" date="2024" name="Front Chem Biol">
        <title>Unveiling the potential of Daldinia eschscholtzii MFLUCC 19-0629 through bioactivity and bioinformatics studies for enhanced sustainable agriculture production.</title>
        <authorList>
            <person name="Brooks S."/>
            <person name="Weaver J.A."/>
            <person name="Klomchit A."/>
            <person name="Alharthi S.A."/>
            <person name="Onlamun T."/>
            <person name="Nurani R."/>
            <person name="Vong T.K."/>
            <person name="Alberti F."/>
            <person name="Greco C."/>
        </authorList>
    </citation>
    <scope>NUCLEOTIDE SEQUENCE [LARGE SCALE GENOMIC DNA]</scope>
    <source>
        <strain evidence="6">MFLUCC 19-0629</strain>
    </source>
</reference>
<dbReference type="SUPFAM" id="SSF53732">
    <property type="entry name" value="Aconitase iron-sulfur domain"/>
    <property type="match status" value="1"/>
</dbReference>
<feature type="domain" description="Aconitase/3-isopropylmalate dehydratase large subunit alpha/beta/alpha" evidence="5">
    <location>
        <begin position="53"/>
        <end position="383"/>
    </location>
</feature>
<protein>
    <recommendedName>
        <fullName evidence="5">Aconitase/3-isopropylmalate dehydratase large subunit alpha/beta/alpha domain-containing protein</fullName>
    </recommendedName>
</protein>
<dbReference type="InterPro" id="IPR001030">
    <property type="entry name" value="Acoase/IPM_deHydtase_lsu_aba"/>
</dbReference>
<dbReference type="Proteomes" id="UP001369815">
    <property type="component" value="Unassembled WGS sequence"/>
</dbReference>
<dbReference type="Pfam" id="PF00330">
    <property type="entry name" value="Aconitase"/>
    <property type="match status" value="1"/>
</dbReference>
<keyword evidence="7" id="KW-1185">Reference proteome</keyword>
<dbReference type="GO" id="GO:0043436">
    <property type="term" value="P:oxoacid metabolic process"/>
    <property type="evidence" value="ECO:0007669"/>
    <property type="project" value="UniProtKB-ARBA"/>
</dbReference>
<dbReference type="InterPro" id="IPR015931">
    <property type="entry name" value="Acnase/IPM_dHydase_lsu_aba_1/3"/>
</dbReference>
<organism evidence="6 7">
    <name type="scientific">Daldinia eschscholtzii</name>
    <dbReference type="NCBI Taxonomy" id="292717"/>
    <lineage>
        <taxon>Eukaryota</taxon>
        <taxon>Fungi</taxon>
        <taxon>Dikarya</taxon>
        <taxon>Ascomycota</taxon>
        <taxon>Pezizomycotina</taxon>
        <taxon>Sordariomycetes</taxon>
        <taxon>Xylariomycetidae</taxon>
        <taxon>Xylariales</taxon>
        <taxon>Hypoxylaceae</taxon>
        <taxon>Daldinia</taxon>
    </lineage>
</organism>
<evidence type="ECO:0000256" key="4">
    <source>
        <dbReference type="ARBA" id="ARBA00023239"/>
    </source>
</evidence>
<keyword evidence="2" id="KW-0408">Iron</keyword>
<comment type="caution">
    <text evidence="6">The sequence shown here is derived from an EMBL/GenBank/DDBJ whole genome shotgun (WGS) entry which is preliminary data.</text>
</comment>
<dbReference type="Gene3D" id="3.20.19.10">
    <property type="entry name" value="Aconitase, domain 4"/>
    <property type="match status" value="1"/>
</dbReference>
<dbReference type="Gene3D" id="3.30.499.10">
    <property type="entry name" value="Aconitase, domain 3"/>
    <property type="match status" value="2"/>
</dbReference>
<dbReference type="InterPro" id="IPR036008">
    <property type="entry name" value="Aconitase_4Fe-4S_dom"/>
</dbReference>
<dbReference type="GO" id="GO:0016829">
    <property type="term" value="F:lyase activity"/>
    <property type="evidence" value="ECO:0007669"/>
    <property type="project" value="UniProtKB-KW"/>
</dbReference>
<dbReference type="InterPro" id="IPR015928">
    <property type="entry name" value="Aconitase/3IPM_dehydase_swvl"/>
</dbReference>
<dbReference type="SUPFAM" id="SSF52016">
    <property type="entry name" value="LeuD/IlvD-like"/>
    <property type="match status" value="1"/>
</dbReference>
<name>A0AAX6MQ63_9PEZI</name>